<sequence length="81" mass="8800">MSCLAAEVGFFFVEMIITRASGSCRSGVVAGSALDLPLNQQYVTGCWGPPAPDPRVERGDHVLNFPGSGRRRNLFSLKQLF</sequence>
<organism evidence="1 2">
    <name type="scientific">Trichonephila clavipes</name>
    <name type="common">Golden silk orbweaver</name>
    <name type="synonym">Nephila clavipes</name>
    <dbReference type="NCBI Taxonomy" id="2585209"/>
    <lineage>
        <taxon>Eukaryota</taxon>
        <taxon>Metazoa</taxon>
        <taxon>Ecdysozoa</taxon>
        <taxon>Arthropoda</taxon>
        <taxon>Chelicerata</taxon>
        <taxon>Arachnida</taxon>
        <taxon>Araneae</taxon>
        <taxon>Araneomorphae</taxon>
        <taxon>Entelegynae</taxon>
        <taxon>Araneoidea</taxon>
        <taxon>Nephilidae</taxon>
        <taxon>Trichonephila</taxon>
    </lineage>
</organism>
<gene>
    <name evidence="1" type="ORF">TNCV_4885641</name>
</gene>
<dbReference type="AlphaFoldDB" id="A0A8X6V1F0"/>
<proteinExistence type="predicted"/>
<dbReference type="Proteomes" id="UP000887159">
    <property type="component" value="Unassembled WGS sequence"/>
</dbReference>
<evidence type="ECO:0000313" key="2">
    <source>
        <dbReference type="Proteomes" id="UP000887159"/>
    </source>
</evidence>
<dbReference type="EMBL" id="BMAU01021188">
    <property type="protein sequence ID" value="GFX95638.1"/>
    <property type="molecule type" value="Genomic_DNA"/>
</dbReference>
<name>A0A8X6V1F0_TRICX</name>
<comment type="caution">
    <text evidence="1">The sequence shown here is derived from an EMBL/GenBank/DDBJ whole genome shotgun (WGS) entry which is preliminary data.</text>
</comment>
<protein>
    <submittedName>
        <fullName evidence="1">Uncharacterized protein</fullName>
    </submittedName>
</protein>
<keyword evidence="2" id="KW-1185">Reference proteome</keyword>
<evidence type="ECO:0000313" key="1">
    <source>
        <dbReference type="EMBL" id="GFX95638.1"/>
    </source>
</evidence>
<reference evidence="1" key="1">
    <citation type="submission" date="2020-08" db="EMBL/GenBank/DDBJ databases">
        <title>Multicomponent nature underlies the extraordinary mechanical properties of spider dragline silk.</title>
        <authorList>
            <person name="Kono N."/>
            <person name="Nakamura H."/>
            <person name="Mori M."/>
            <person name="Yoshida Y."/>
            <person name="Ohtoshi R."/>
            <person name="Malay A.D."/>
            <person name="Moran D.A.P."/>
            <person name="Tomita M."/>
            <person name="Numata K."/>
            <person name="Arakawa K."/>
        </authorList>
    </citation>
    <scope>NUCLEOTIDE SEQUENCE</scope>
</reference>
<accession>A0A8X6V1F0</accession>